<keyword evidence="5" id="KW-1185">Reference proteome</keyword>
<feature type="domain" description="Tim10-like" evidence="3">
    <location>
        <begin position="28"/>
        <end position="87"/>
    </location>
</feature>
<dbReference type="GO" id="GO:0071051">
    <property type="term" value="P:poly(A)-dependent snoRNA 3'-end processing"/>
    <property type="evidence" value="ECO:0007669"/>
    <property type="project" value="TreeGrafter"/>
</dbReference>
<dbReference type="InterPro" id="IPR027408">
    <property type="entry name" value="PNPase/RNase_PH_dom_sf"/>
</dbReference>
<feature type="domain" description="Exoribonuclease phosphorolytic" evidence="2">
    <location>
        <begin position="165"/>
        <end position="230"/>
    </location>
</feature>
<dbReference type="PANTHER" id="PTHR11953:SF0">
    <property type="entry name" value="EXOSOME COMPLEX COMPONENT RRP41"/>
    <property type="match status" value="1"/>
</dbReference>
<dbReference type="SUPFAM" id="SSF144122">
    <property type="entry name" value="Tim10-like"/>
    <property type="match status" value="1"/>
</dbReference>
<dbReference type="SUPFAM" id="SSF55666">
    <property type="entry name" value="Ribonuclease PH domain 2-like"/>
    <property type="match status" value="1"/>
</dbReference>
<reference evidence="4 5" key="2">
    <citation type="submission" date="2018-11" db="EMBL/GenBank/DDBJ databases">
        <authorList>
            <consortium name="Pathogen Informatics"/>
        </authorList>
    </citation>
    <scope>NUCLEOTIDE SEQUENCE [LARGE SCALE GENOMIC DNA]</scope>
</reference>
<evidence type="ECO:0000313" key="6">
    <source>
        <dbReference type="WBParaSite" id="ASIM_0001308301-mRNA-1"/>
    </source>
</evidence>
<dbReference type="GO" id="GO:0016075">
    <property type="term" value="P:rRNA catabolic process"/>
    <property type="evidence" value="ECO:0007669"/>
    <property type="project" value="TreeGrafter"/>
</dbReference>
<dbReference type="GO" id="GO:0034475">
    <property type="term" value="P:U4 snRNA 3'-end processing"/>
    <property type="evidence" value="ECO:0007669"/>
    <property type="project" value="TreeGrafter"/>
</dbReference>
<dbReference type="GO" id="GO:0071028">
    <property type="term" value="P:nuclear mRNA surveillance"/>
    <property type="evidence" value="ECO:0007669"/>
    <property type="project" value="TreeGrafter"/>
</dbReference>
<dbReference type="InterPro" id="IPR036345">
    <property type="entry name" value="ExoRNase_PH_dom2_sf"/>
</dbReference>
<organism evidence="6">
    <name type="scientific">Anisakis simplex</name>
    <name type="common">Herring worm</name>
    <dbReference type="NCBI Taxonomy" id="6269"/>
    <lineage>
        <taxon>Eukaryota</taxon>
        <taxon>Metazoa</taxon>
        <taxon>Ecdysozoa</taxon>
        <taxon>Nematoda</taxon>
        <taxon>Chromadorea</taxon>
        <taxon>Rhabditida</taxon>
        <taxon>Spirurina</taxon>
        <taxon>Ascaridomorpha</taxon>
        <taxon>Ascaridoidea</taxon>
        <taxon>Anisakidae</taxon>
        <taxon>Anisakis</taxon>
        <taxon>Anisakis simplex complex</taxon>
    </lineage>
</organism>
<evidence type="ECO:0000256" key="1">
    <source>
        <dbReference type="ARBA" id="ARBA00006678"/>
    </source>
</evidence>
<dbReference type="OrthoDB" id="27298at2759"/>
<sequence>MATHRSWLVAIVYTQQLGSKNLMTGTIADITQLKEFLSVYNTLTERCFNSCVREFNNHQLVGDEVNCTWNCIDKQMNVNRRLMLIFAEIAPKTIFKSADQTTAPPTTLPATDNIKFGSRSDFFNGERPNTQSVAIDRANVSRQGSGEMSMISEHGYRLDGRRPEQIRNLNYKLGVYAQADGSAYLEQGNTKVLCAVYGPHEPRRRNRTQEDRCQINCQYSMATFSTNERKVRFLNVLEADGSHLAACINAASLALSDGGVAMRGLLSAASCACAVDGTPCVDLNAREETAQIPRLTIAVILSSEDANEDATLTTDKTATENEKGDGEEVQIVLSELRNKLHRDHLLPMLQSAKLAAKHFHSCLQLALSTHLSSTIGISEETDLAMVADSADMIT</sequence>
<dbReference type="InterPro" id="IPR050080">
    <property type="entry name" value="RNase_PH"/>
</dbReference>
<dbReference type="EMBL" id="UYRR01031208">
    <property type="protein sequence ID" value="VDK47628.1"/>
    <property type="molecule type" value="Genomic_DNA"/>
</dbReference>
<dbReference type="InterPro" id="IPR020568">
    <property type="entry name" value="Ribosomal_Su5_D2-typ_SF"/>
</dbReference>
<dbReference type="InterPro" id="IPR001247">
    <property type="entry name" value="ExoRNase_PH_dom1"/>
</dbReference>
<evidence type="ECO:0000259" key="3">
    <source>
        <dbReference type="Pfam" id="PF02953"/>
    </source>
</evidence>
<dbReference type="InterPro" id="IPR004217">
    <property type="entry name" value="Tim10-like"/>
</dbReference>
<dbReference type="GO" id="GO:0003723">
    <property type="term" value="F:RNA binding"/>
    <property type="evidence" value="ECO:0007669"/>
    <property type="project" value="TreeGrafter"/>
</dbReference>
<dbReference type="InterPro" id="IPR035427">
    <property type="entry name" value="Tim10-like_dom_sf"/>
</dbReference>
<dbReference type="GO" id="GO:0005730">
    <property type="term" value="C:nucleolus"/>
    <property type="evidence" value="ECO:0007669"/>
    <property type="project" value="TreeGrafter"/>
</dbReference>
<dbReference type="Pfam" id="PF02953">
    <property type="entry name" value="zf-Tim10_DDP"/>
    <property type="match status" value="1"/>
</dbReference>
<dbReference type="Gene3D" id="1.10.287.810">
    <property type="entry name" value="Mitochondrial import inner membrane translocase subunit tim13 like domains"/>
    <property type="match status" value="1"/>
</dbReference>
<evidence type="ECO:0000313" key="5">
    <source>
        <dbReference type="Proteomes" id="UP000267096"/>
    </source>
</evidence>
<dbReference type="SUPFAM" id="SSF54211">
    <property type="entry name" value="Ribosomal protein S5 domain 2-like"/>
    <property type="match status" value="1"/>
</dbReference>
<dbReference type="AlphaFoldDB" id="A0A0M3JXK2"/>
<dbReference type="Pfam" id="PF01138">
    <property type="entry name" value="RNase_PH"/>
    <property type="match status" value="1"/>
</dbReference>
<dbReference type="GO" id="GO:0000176">
    <property type="term" value="C:nuclear exosome (RNase complex)"/>
    <property type="evidence" value="ECO:0007669"/>
    <property type="project" value="TreeGrafter"/>
</dbReference>
<dbReference type="Proteomes" id="UP000267096">
    <property type="component" value="Unassembled WGS sequence"/>
</dbReference>
<evidence type="ECO:0000313" key="4">
    <source>
        <dbReference type="EMBL" id="VDK47628.1"/>
    </source>
</evidence>
<dbReference type="PANTHER" id="PTHR11953">
    <property type="entry name" value="EXOSOME COMPLEX COMPONENT"/>
    <property type="match status" value="1"/>
</dbReference>
<dbReference type="WBParaSite" id="ASIM_0001308301-mRNA-1">
    <property type="protein sequence ID" value="ASIM_0001308301-mRNA-1"/>
    <property type="gene ID" value="ASIM_0001308301"/>
</dbReference>
<reference evidence="6" key="1">
    <citation type="submission" date="2017-02" db="UniProtKB">
        <authorList>
            <consortium name="WormBaseParasite"/>
        </authorList>
    </citation>
    <scope>IDENTIFICATION</scope>
</reference>
<comment type="similarity">
    <text evidence="1">Belongs to the RNase PH family.</text>
</comment>
<accession>A0A0M3JXK2</accession>
<dbReference type="Gene3D" id="3.30.230.70">
    <property type="entry name" value="GHMP Kinase, N-terminal domain"/>
    <property type="match status" value="2"/>
</dbReference>
<dbReference type="GO" id="GO:0000177">
    <property type="term" value="C:cytoplasmic exosome (RNase complex)"/>
    <property type="evidence" value="ECO:0007669"/>
    <property type="project" value="TreeGrafter"/>
</dbReference>
<proteinExistence type="inferred from homology"/>
<protein>
    <submittedName>
        <fullName evidence="6">Putative exosome complex component RRP41 (inferred by orthology to a C. elegans protein)</fullName>
    </submittedName>
</protein>
<name>A0A0M3JXK2_ANISI</name>
<evidence type="ECO:0000259" key="2">
    <source>
        <dbReference type="Pfam" id="PF01138"/>
    </source>
</evidence>
<gene>
    <name evidence="4" type="ORF">ASIM_LOCUS12549</name>
</gene>